<keyword evidence="4 7" id="KW-0812">Transmembrane</keyword>
<dbReference type="InterPro" id="IPR011701">
    <property type="entry name" value="MFS"/>
</dbReference>
<feature type="transmembrane region" description="Helical" evidence="7">
    <location>
        <begin position="279"/>
        <end position="302"/>
    </location>
</feature>
<feature type="transmembrane region" description="Helical" evidence="7">
    <location>
        <begin position="345"/>
        <end position="367"/>
    </location>
</feature>
<feature type="transmembrane region" description="Helical" evidence="7">
    <location>
        <begin position="373"/>
        <end position="394"/>
    </location>
</feature>
<keyword evidence="3" id="KW-1003">Cell membrane</keyword>
<evidence type="ECO:0000256" key="3">
    <source>
        <dbReference type="ARBA" id="ARBA00022475"/>
    </source>
</evidence>
<comment type="subcellular location">
    <subcellularLocation>
        <location evidence="1">Cell membrane</location>
        <topology evidence="1">Multi-pass membrane protein</topology>
    </subcellularLocation>
</comment>
<dbReference type="Gene3D" id="1.20.1250.20">
    <property type="entry name" value="MFS general substrate transporter like domains"/>
    <property type="match status" value="1"/>
</dbReference>
<dbReference type="PANTHER" id="PTHR43266:SF2">
    <property type="entry name" value="MAJOR FACILITATOR SUPERFAMILY (MFS) PROFILE DOMAIN-CONTAINING PROTEIN"/>
    <property type="match status" value="1"/>
</dbReference>
<evidence type="ECO:0000256" key="2">
    <source>
        <dbReference type="ARBA" id="ARBA00022448"/>
    </source>
</evidence>
<dbReference type="Proteomes" id="UP000199163">
    <property type="component" value="Unassembled WGS sequence"/>
</dbReference>
<feature type="transmembrane region" description="Helical" evidence="7">
    <location>
        <begin position="98"/>
        <end position="117"/>
    </location>
</feature>
<dbReference type="PANTHER" id="PTHR43266">
    <property type="entry name" value="MACROLIDE-EFFLUX PROTEIN"/>
    <property type="match status" value="1"/>
</dbReference>
<dbReference type="CDD" id="cd06173">
    <property type="entry name" value="MFS_MefA_like"/>
    <property type="match status" value="1"/>
</dbReference>
<dbReference type="OrthoDB" id="9775268at2"/>
<keyword evidence="2" id="KW-0813">Transport</keyword>
<feature type="transmembrane region" description="Helical" evidence="7">
    <location>
        <begin position="48"/>
        <end position="68"/>
    </location>
</feature>
<dbReference type="RefSeq" id="WP_091273099.1">
    <property type="nucleotide sequence ID" value="NZ_FNDK01000009.1"/>
</dbReference>
<dbReference type="InterPro" id="IPR022324">
    <property type="entry name" value="Bacilysin_exporter_BacE_put"/>
</dbReference>
<organism evidence="9 10">
    <name type="scientific">Alteribacillus persepolensis</name>
    <dbReference type="NCBI Taxonomy" id="568899"/>
    <lineage>
        <taxon>Bacteria</taxon>
        <taxon>Bacillati</taxon>
        <taxon>Bacillota</taxon>
        <taxon>Bacilli</taxon>
        <taxon>Bacillales</taxon>
        <taxon>Bacillaceae</taxon>
        <taxon>Alteribacillus</taxon>
    </lineage>
</organism>
<dbReference type="PRINTS" id="PR01988">
    <property type="entry name" value="EXPORTERBACE"/>
</dbReference>
<evidence type="ECO:0000259" key="8">
    <source>
        <dbReference type="PROSITE" id="PS50850"/>
    </source>
</evidence>
<dbReference type="PROSITE" id="PS50850">
    <property type="entry name" value="MFS"/>
    <property type="match status" value="1"/>
</dbReference>
<dbReference type="GO" id="GO:0022857">
    <property type="term" value="F:transmembrane transporter activity"/>
    <property type="evidence" value="ECO:0007669"/>
    <property type="project" value="InterPro"/>
</dbReference>
<reference evidence="9 10" key="1">
    <citation type="submission" date="2016-10" db="EMBL/GenBank/DDBJ databases">
        <authorList>
            <person name="de Groot N.N."/>
        </authorList>
    </citation>
    <scope>NUCLEOTIDE SEQUENCE [LARGE SCALE GENOMIC DNA]</scope>
    <source>
        <strain evidence="9 10">DSM 21632</strain>
    </source>
</reference>
<gene>
    <name evidence="9" type="ORF">SAMN05192534_10920</name>
</gene>
<accession>A0A1G8EB90</accession>
<dbReference type="InterPro" id="IPR020846">
    <property type="entry name" value="MFS_dom"/>
</dbReference>
<keyword evidence="5 7" id="KW-1133">Transmembrane helix</keyword>
<feature type="transmembrane region" description="Helical" evidence="7">
    <location>
        <begin position="164"/>
        <end position="184"/>
    </location>
</feature>
<evidence type="ECO:0000256" key="6">
    <source>
        <dbReference type="ARBA" id="ARBA00023136"/>
    </source>
</evidence>
<dbReference type="GO" id="GO:0005886">
    <property type="term" value="C:plasma membrane"/>
    <property type="evidence" value="ECO:0007669"/>
    <property type="project" value="UniProtKB-SubCell"/>
</dbReference>
<evidence type="ECO:0000256" key="7">
    <source>
        <dbReference type="SAM" id="Phobius"/>
    </source>
</evidence>
<feature type="transmembrane region" description="Helical" evidence="7">
    <location>
        <begin position="252"/>
        <end position="272"/>
    </location>
</feature>
<evidence type="ECO:0000313" key="9">
    <source>
        <dbReference type="EMBL" id="SDH67202.1"/>
    </source>
</evidence>
<keyword evidence="6 7" id="KW-0472">Membrane</keyword>
<sequence length="419" mass="45201">MKELLKNKNFITLMLAQAISGIGDWLSIVAIITMAGLKWEASPLEVSLIFLCLALPMAFMGPVAGTAADRFDRKTLMILSDIVRAGFILVLTLADTLWIVYICLFIIGMFSAVFIPAKNGKLKEMVPDKHIKSAMSISAMIDSGTKVAGPLLSGILVAAVGSDLVFYLDGATFMLSAFIILLLPKQGYLLHENKEPSSFRTDFILGLSYMKNHAFLLTGLFFFGVSLLLIQLADSQLIILIRELTAASPDLFGYLVTLSGVGMFLAGSILSAKTNYNTFLLMLGGMMGMALSFGSMGIFTFFDMNLSIIWMPLLGFTAGFSASFVFVPFHASIQSDTPVHLTGRVFGVTNSAATSATITGPLLGGWISTVIGVIPTFVVSACLLLLLCLAGLFVKRKIRNGRSYPGTFHDKKDESSELA</sequence>
<protein>
    <submittedName>
        <fullName evidence="9">Predicted arabinose efflux permease, MFS family</fullName>
    </submittedName>
</protein>
<dbReference type="EMBL" id="FNDK01000009">
    <property type="protein sequence ID" value="SDH67202.1"/>
    <property type="molecule type" value="Genomic_DNA"/>
</dbReference>
<feature type="domain" description="Major facilitator superfamily (MFS) profile" evidence="8">
    <location>
        <begin position="9"/>
        <end position="399"/>
    </location>
</feature>
<keyword evidence="10" id="KW-1185">Reference proteome</keyword>
<proteinExistence type="predicted"/>
<feature type="transmembrane region" description="Helical" evidence="7">
    <location>
        <begin position="12"/>
        <end position="36"/>
    </location>
</feature>
<dbReference type="AlphaFoldDB" id="A0A1G8EB90"/>
<name>A0A1G8EB90_9BACI</name>
<evidence type="ECO:0000256" key="5">
    <source>
        <dbReference type="ARBA" id="ARBA00022989"/>
    </source>
</evidence>
<dbReference type="STRING" id="568899.SAMN05192534_10920"/>
<dbReference type="SUPFAM" id="SSF103473">
    <property type="entry name" value="MFS general substrate transporter"/>
    <property type="match status" value="1"/>
</dbReference>
<feature type="transmembrane region" description="Helical" evidence="7">
    <location>
        <begin position="308"/>
        <end position="333"/>
    </location>
</feature>
<evidence type="ECO:0000313" key="10">
    <source>
        <dbReference type="Proteomes" id="UP000199163"/>
    </source>
</evidence>
<evidence type="ECO:0000256" key="4">
    <source>
        <dbReference type="ARBA" id="ARBA00022692"/>
    </source>
</evidence>
<dbReference type="InterPro" id="IPR036259">
    <property type="entry name" value="MFS_trans_sf"/>
</dbReference>
<evidence type="ECO:0000256" key="1">
    <source>
        <dbReference type="ARBA" id="ARBA00004651"/>
    </source>
</evidence>
<dbReference type="Pfam" id="PF07690">
    <property type="entry name" value="MFS_1"/>
    <property type="match status" value="1"/>
</dbReference>
<feature type="transmembrane region" description="Helical" evidence="7">
    <location>
        <begin position="214"/>
        <end position="232"/>
    </location>
</feature>